<accession>J0YQ85</accession>
<comment type="subcellular location">
    <subcellularLocation>
        <location evidence="6">Cytoplasm</location>
    </subcellularLocation>
</comment>
<organism evidence="9 10">
    <name type="scientific">Bartonella birtlesii LL-WM9</name>
    <dbReference type="NCBI Taxonomy" id="1094552"/>
    <lineage>
        <taxon>Bacteria</taxon>
        <taxon>Pseudomonadati</taxon>
        <taxon>Pseudomonadota</taxon>
        <taxon>Alphaproteobacteria</taxon>
        <taxon>Hyphomicrobiales</taxon>
        <taxon>Bartonellaceae</taxon>
        <taxon>Bartonella</taxon>
    </lineage>
</organism>
<keyword evidence="4 6" id="KW-0521">NADP</keyword>
<name>J0YQ85_9HYPH</name>
<comment type="pathway">
    <text evidence="6">Amino-acid biosynthesis; L-arginine biosynthesis; N(2)-acetyl-L-ornithine from L-glutamate: step 3/4.</text>
</comment>
<evidence type="ECO:0000256" key="3">
    <source>
        <dbReference type="ARBA" id="ARBA00022605"/>
    </source>
</evidence>
<dbReference type="InterPro" id="IPR000534">
    <property type="entry name" value="Semialdehyde_DH_NAD-bd"/>
</dbReference>
<keyword evidence="1 6" id="KW-0963">Cytoplasm</keyword>
<dbReference type="Gene3D" id="3.30.360.10">
    <property type="entry name" value="Dihydrodipicolinate Reductase, domain 2"/>
    <property type="match status" value="1"/>
</dbReference>
<evidence type="ECO:0000313" key="10">
    <source>
        <dbReference type="Proteomes" id="UP000008748"/>
    </source>
</evidence>
<keyword evidence="5 6" id="KW-0560">Oxidoreductase</keyword>
<comment type="similarity">
    <text evidence="6">Belongs to the NAGSA dehydrogenase family. Type 2 subfamily.</text>
</comment>
<comment type="catalytic activity">
    <reaction evidence="6">
        <text>N-acetyl-L-glutamate 5-semialdehyde + phosphate + NADP(+) = N-acetyl-L-glutamyl 5-phosphate + NADPH + H(+)</text>
        <dbReference type="Rhea" id="RHEA:21588"/>
        <dbReference type="ChEBI" id="CHEBI:15378"/>
        <dbReference type="ChEBI" id="CHEBI:29123"/>
        <dbReference type="ChEBI" id="CHEBI:43474"/>
        <dbReference type="ChEBI" id="CHEBI:57783"/>
        <dbReference type="ChEBI" id="CHEBI:57936"/>
        <dbReference type="ChEBI" id="CHEBI:58349"/>
        <dbReference type="EC" id="1.2.1.38"/>
    </reaction>
</comment>
<dbReference type="SUPFAM" id="SSF51735">
    <property type="entry name" value="NAD(P)-binding Rossmann-fold domains"/>
    <property type="match status" value="1"/>
</dbReference>
<dbReference type="Pfam" id="PF22698">
    <property type="entry name" value="Semialdhyde_dhC_1"/>
    <property type="match status" value="1"/>
</dbReference>
<dbReference type="CDD" id="cd17896">
    <property type="entry name" value="AGPR_2_N"/>
    <property type="match status" value="1"/>
</dbReference>
<dbReference type="EMBL" id="AIMC01000010">
    <property type="protein sequence ID" value="EJF76888.1"/>
    <property type="molecule type" value="Genomic_DNA"/>
</dbReference>
<dbReference type="GO" id="GO:0005737">
    <property type="term" value="C:cytoplasm"/>
    <property type="evidence" value="ECO:0007669"/>
    <property type="project" value="UniProtKB-SubCell"/>
</dbReference>
<dbReference type="InterPro" id="IPR050085">
    <property type="entry name" value="AGPR"/>
</dbReference>
<dbReference type="Pfam" id="PF01118">
    <property type="entry name" value="Semialdhyde_dh"/>
    <property type="match status" value="1"/>
</dbReference>
<protein>
    <recommendedName>
        <fullName evidence="6">N-acetyl-gamma-glutamyl-phosphate reductase</fullName>
        <shortName evidence="6">AGPR</shortName>
        <ecNumber evidence="6">1.2.1.38</ecNumber>
    </recommendedName>
    <alternativeName>
        <fullName evidence="6">N-acetyl-glutamate semialdehyde dehydrogenase</fullName>
        <shortName evidence="6">NAGSA dehydrogenase</shortName>
    </alternativeName>
</protein>
<feature type="domain" description="Semialdehyde dehydrogenase NAD-binding" evidence="8">
    <location>
        <begin position="4"/>
        <end position="106"/>
    </location>
</feature>
<dbReference type="InterPro" id="IPR036291">
    <property type="entry name" value="NAD(P)-bd_dom_sf"/>
</dbReference>
<dbReference type="NCBIfam" id="TIGR01851">
    <property type="entry name" value="argC_other"/>
    <property type="match status" value="1"/>
</dbReference>
<dbReference type="UniPathway" id="UPA00068">
    <property type="reaction ID" value="UER00108"/>
</dbReference>
<evidence type="ECO:0000259" key="8">
    <source>
        <dbReference type="SMART" id="SM00859"/>
    </source>
</evidence>
<evidence type="ECO:0000256" key="2">
    <source>
        <dbReference type="ARBA" id="ARBA00022571"/>
    </source>
</evidence>
<dbReference type="PATRIC" id="fig|1094552.3.peg.664"/>
<dbReference type="AlphaFoldDB" id="J0YQ85"/>
<dbReference type="Gene3D" id="3.40.50.720">
    <property type="entry name" value="NAD(P)-binding Rossmann-like Domain"/>
    <property type="match status" value="1"/>
</dbReference>
<evidence type="ECO:0000256" key="7">
    <source>
        <dbReference type="PROSITE-ProRule" id="PRU10010"/>
    </source>
</evidence>
<reference evidence="9 10" key="1">
    <citation type="submission" date="2012-03" db="EMBL/GenBank/DDBJ databases">
        <title>The Genome Sequence of Bartonella birtlesii LL-WM9.</title>
        <authorList>
            <consortium name="The Broad Institute Genome Sequencing Platform"/>
            <consortium name="The Broad Institute Genome Sequencing Center for Infectious Disease"/>
            <person name="Feldgarden M."/>
            <person name="Kirby J."/>
            <person name="Kosoy M."/>
            <person name="Birtles R."/>
            <person name="Probert W.S."/>
            <person name="Chiaraviglio L."/>
            <person name="Young S.K."/>
            <person name="Zeng Q."/>
            <person name="Gargeya S."/>
            <person name="Fitzgerald M."/>
            <person name="Haas B."/>
            <person name="Abouelleil A."/>
            <person name="Alvarado L."/>
            <person name="Arachchi H.M."/>
            <person name="Berlin A."/>
            <person name="Chapman S.B."/>
            <person name="Gearin G."/>
            <person name="Goldberg J."/>
            <person name="Griggs A."/>
            <person name="Gujja S."/>
            <person name="Hansen M."/>
            <person name="Heiman D."/>
            <person name="Howarth C."/>
            <person name="Larimer J."/>
            <person name="Lui A."/>
            <person name="MacDonald P.J.P."/>
            <person name="McCowen C."/>
            <person name="Montmayeur A."/>
            <person name="Murphy C."/>
            <person name="Neiman D."/>
            <person name="Pearson M."/>
            <person name="Priest M."/>
            <person name="Roberts A."/>
            <person name="Saif S."/>
            <person name="Shea T."/>
            <person name="Sisk P."/>
            <person name="Stolte C."/>
            <person name="Sykes S."/>
            <person name="Wortman J."/>
            <person name="Nusbaum C."/>
            <person name="Birren B."/>
        </authorList>
    </citation>
    <scope>NUCLEOTIDE SEQUENCE [LARGE SCALE GENOMIC DNA]</scope>
    <source>
        <strain evidence="9 10">LL-WM9</strain>
    </source>
</reference>
<comment type="function">
    <text evidence="6">Catalyzes the NADPH-dependent reduction of N-acetyl-5-glutamyl phosphate to yield N-acetyl-L-glutamate 5-semialdehyde.</text>
</comment>
<keyword evidence="10" id="KW-1185">Reference proteome</keyword>
<dbReference type="PROSITE" id="PS01224">
    <property type="entry name" value="ARGC"/>
    <property type="match status" value="1"/>
</dbReference>
<dbReference type="InterPro" id="IPR010136">
    <property type="entry name" value="AGPR_type-2"/>
</dbReference>
<dbReference type="GO" id="GO:0051287">
    <property type="term" value="F:NAD binding"/>
    <property type="evidence" value="ECO:0007669"/>
    <property type="project" value="InterPro"/>
</dbReference>
<dbReference type="GO" id="GO:0003942">
    <property type="term" value="F:N-acetyl-gamma-glutamyl-phosphate reductase activity"/>
    <property type="evidence" value="ECO:0007669"/>
    <property type="project" value="UniProtKB-UniRule"/>
</dbReference>
<evidence type="ECO:0000256" key="5">
    <source>
        <dbReference type="ARBA" id="ARBA00023002"/>
    </source>
</evidence>
<dbReference type="HAMAP" id="MF_01110">
    <property type="entry name" value="ArgC_type2"/>
    <property type="match status" value="1"/>
</dbReference>
<dbReference type="SMART" id="SM00859">
    <property type="entry name" value="Semialdhyde_dh"/>
    <property type="match status" value="1"/>
</dbReference>
<feature type="active site" evidence="6 7">
    <location>
        <position position="117"/>
    </location>
</feature>
<evidence type="ECO:0000256" key="1">
    <source>
        <dbReference type="ARBA" id="ARBA00022490"/>
    </source>
</evidence>
<keyword evidence="2 6" id="KW-0055">Arginine biosynthesis</keyword>
<dbReference type="HOGENOM" id="CLU_077118_0_0_5"/>
<sequence>MTMKVFIDGEHGTTGLQIQKRLAERSDFKLLSLAHTDRHNIKIRLDYLNQTDIAILCLPDDAARETVKLLKNNKKIRIIDSSTAHRTAPDWVYGFPEMTAGQKKRIQAAHYVSNPGCYPTGAVSLIRPLRESGLLDDNYSISINAISGYTGGGKQLIAQMENQSQQKDIRENYFIYGLNLEHKHVPEIKLHGQISQTPIFIPSVGCFPQGMIVNIPLHRHLFTKSANCSDLREILKEHYNGQNIITIASQEETNALTKLNPECLAHKDEMKLFVFGNEREGIFNLCAIFDNLGKGASASVVQNLDLMLSGS</sequence>
<dbReference type="EC" id="1.2.1.38" evidence="6"/>
<comment type="caution">
    <text evidence="9">The sequence shown here is derived from an EMBL/GenBank/DDBJ whole genome shotgun (WGS) entry which is preliminary data.</text>
</comment>
<keyword evidence="3 6" id="KW-0028">Amino-acid biosynthesis</keyword>
<evidence type="ECO:0000256" key="4">
    <source>
        <dbReference type="ARBA" id="ARBA00022857"/>
    </source>
</evidence>
<dbReference type="PANTHER" id="PTHR32338">
    <property type="entry name" value="N-ACETYL-GAMMA-GLUTAMYL-PHOSPHATE REDUCTASE, CHLOROPLASTIC-RELATED-RELATED"/>
    <property type="match status" value="1"/>
</dbReference>
<gene>
    <name evidence="6" type="primary">argC</name>
    <name evidence="9" type="ORF">ME7_00638</name>
</gene>
<dbReference type="InterPro" id="IPR023013">
    <property type="entry name" value="AGPR_AS"/>
</dbReference>
<dbReference type="GO" id="GO:0006526">
    <property type="term" value="P:L-arginine biosynthetic process"/>
    <property type="evidence" value="ECO:0007669"/>
    <property type="project" value="UniProtKB-UniRule"/>
</dbReference>
<dbReference type="RefSeq" id="WP_006589566.1">
    <property type="nucleotide sequence ID" value="NZ_JH725076.1"/>
</dbReference>
<dbReference type="InterPro" id="IPR058924">
    <property type="entry name" value="AGPR_dimerisation_dom"/>
</dbReference>
<dbReference type="CDD" id="cd23935">
    <property type="entry name" value="AGPR_2_C"/>
    <property type="match status" value="1"/>
</dbReference>
<dbReference type="SUPFAM" id="SSF55347">
    <property type="entry name" value="Glyceraldehyde-3-phosphate dehydrogenase-like, C-terminal domain"/>
    <property type="match status" value="1"/>
</dbReference>
<evidence type="ECO:0000256" key="6">
    <source>
        <dbReference type="HAMAP-Rule" id="MF_01110"/>
    </source>
</evidence>
<evidence type="ECO:0000313" key="9">
    <source>
        <dbReference type="EMBL" id="EJF76888.1"/>
    </source>
</evidence>
<dbReference type="Proteomes" id="UP000008748">
    <property type="component" value="Unassembled WGS sequence"/>
</dbReference>
<dbReference type="PANTHER" id="PTHR32338:SF10">
    <property type="entry name" value="N-ACETYL-GAMMA-GLUTAMYL-PHOSPHATE REDUCTASE, CHLOROPLASTIC-RELATED"/>
    <property type="match status" value="1"/>
</dbReference>
<proteinExistence type="inferred from homology"/>